<keyword evidence="10" id="KW-1185">Reference proteome</keyword>
<dbReference type="InterPro" id="IPR029063">
    <property type="entry name" value="SAM-dependent_MTases_sf"/>
</dbReference>
<dbReference type="PANTHER" id="PTHR33841:SF6">
    <property type="entry name" value="TYPE II METHYLTRANSFERASE M.HINDII"/>
    <property type="match status" value="1"/>
</dbReference>
<dbReference type="AlphaFoldDB" id="A0A163V5Z0"/>
<dbReference type="Gene3D" id="3.40.50.150">
    <property type="entry name" value="Vaccinia Virus protein VP39"/>
    <property type="match status" value="1"/>
</dbReference>
<evidence type="ECO:0000313" key="9">
    <source>
        <dbReference type="EMBL" id="KZE74386.1"/>
    </source>
</evidence>
<dbReference type="InterPro" id="IPR002052">
    <property type="entry name" value="DNA_methylase_N6_adenine_CS"/>
</dbReference>
<evidence type="ECO:0000256" key="6">
    <source>
        <dbReference type="ARBA" id="ARBA00023125"/>
    </source>
</evidence>
<gene>
    <name evidence="9" type="ORF">AV654_29290</name>
</gene>
<evidence type="ECO:0000256" key="2">
    <source>
        <dbReference type="ARBA" id="ARBA00022603"/>
    </source>
</evidence>
<comment type="catalytic activity">
    <reaction evidence="7">
        <text>a 2'-deoxyadenosine in DNA + S-adenosyl-L-methionine = an N(6)-methyl-2'-deoxyadenosine in DNA + S-adenosyl-L-homocysteine + H(+)</text>
        <dbReference type="Rhea" id="RHEA:15197"/>
        <dbReference type="Rhea" id="RHEA-COMP:12418"/>
        <dbReference type="Rhea" id="RHEA-COMP:12419"/>
        <dbReference type="ChEBI" id="CHEBI:15378"/>
        <dbReference type="ChEBI" id="CHEBI:57856"/>
        <dbReference type="ChEBI" id="CHEBI:59789"/>
        <dbReference type="ChEBI" id="CHEBI:90615"/>
        <dbReference type="ChEBI" id="CHEBI:90616"/>
        <dbReference type="EC" id="2.1.1.72"/>
    </reaction>
</comment>
<dbReference type="GO" id="GO:0009007">
    <property type="term" value="F:site-specific DNA-methyltransferase (adenine-specific) activity"/>
    <property type="evidence" value="ECO:0007669"/>
    <property type="project" value="UniProtKB-EC"/>
</dbReference>
<dbReference type="PANTHER" id="PTHR33841">
    <property type="entry name" value="DNA METHYLTRANSFERASE YEEA-RELATED"/>
    <property type="match status" value="1"/>
</dbReference>
<dbReference type="PRINTS" id="PR00507">
    <property type="entry name" value="N12N6MTFRASE"/>
</dbReference>
<dbReference type="EMBL" id="LQRA01000078">
    <property type="protein sequence ID" value="KZE74386.1"/>
    <property type="molecule type" value="Genomic_DNA"/>
</dbReference>
<dbReference type="GO" id="GO:0003677">
    <property type="term" value="F:DNA binding"/>
    <property type="evidence" value="ECO:0007669"/>
    <property type="project" value="UniProtKB-KW"/>
</dbReference>
<keyword evidence="4" id="KW-0949">S-adenosyl-L-methionine</keyword>
<evidence type="ECO:0000256" key="3">
    <source>
        <dbReference type="ARBA" id="ARBA00022679"/>
    </source>
</evidence>
<dbReference type="InterPro" id="IPR050953">
    <property type="entry name" value="N4_N6_ade-DNA_methylase"/>
</dbReference>
<feature type="domain" description="Type II methyltransferase M.TaqI-like" evidence="8">
    <location>
        <begin position="91"/>
        <end position="220"/>
    </location>
</feature>
<sequence length="478" mass="55388">MSSIFDNNENKEKCQIFTPQLMVDTMLDLAGYTKNLMGRKVLENSFGKGNILKSVVKRYINSCIDENIPVELISENLGNDIYGIELDNQLFQKCMQELNSIAEDYKLPPVKWNLYNENALTWETNQQFDLIIGNPPYITYKKIDVNSKKQIRETFTSCSVGKFDYCYAFIEAGIRLLKKNGKLVQLIPSNIFKNVFANNLRNLLKEHISIILDYPSQRIFEGILTSTSIFLYDQENHEQHICYKNETEKTELIIPKNQLNGKWMFSFSNENAKKITTVRFGDVFNASIVIATLLNKAFIVTKEKIDEKGIEESIIRKAVSPRSFRYNREEYIIFPYKYNDSKLVRLNPDTFKDDFPGATCHLEEYIKELGERKKDLNTQWFEYGRTQALAHLNQEKLLLSTVVTNQVELYELDRDTIPYSGIYITIKEGSTYLLEDAKSILKSSEFMEYVKKVGISVSGKSIRITCKDINDFKFKGGR</sequence>
<keyword evidence="6" id="KW-0238">DNA-binding</keyword>
<dbReference type="GO" id="GO:0032259">
    <property type="term" value="P:methylation"/>
    <property type="evidence" value="ECO:0007669"/>
    <property type="project" value="UniProtKB-KW"/>
</dbReference>
<evidence type="ECO:0000256" key="1">
    <source>
        <dbReference type="ARBA" id="ARBA00011900"/>
    </source>
</evidence>
<comment type="caution">
    <text evidence="9">The sequence shown here is derived from an EMBL/GenBank/DDBJ whole genome shotgun (WGS) entry which is preliminary data.</text>
</comment>
<keyword evidence="5" id="KW-0680">Restriction system</keyword>
<evidence type="ECO:0000256" key="5">
    <source>
        <dbReference type="ARBA" id="ARBA00022747"/>
    </source>
</evidence>
<name>A0A163V5Z0_9BACL</name>
<dbReference type="RefSeq" id="WP_063185678.1">
    <property type="nucleotide sequence ID" value="NZ_LQRA01000078.1"/>
</dbReference>
<dbReference type="InterPro" id="IPR011639">
    <property type="entry name" value="MethylTrfase_TaqI-like_dom"/>
</dbReference>
<evidence type="ECO:0000259" key="8">
    <source>
        <dbReference type="Pfam" id="PF07669"/>
    </source>
</evidence>
<dbReference type="PROSITE" id="PS00092">
    <property type="entry name" value="N6_MTASE"/>
    <property type="match status" value="1"/>
</dbReference>
<proteinExistence type="predicted"/>
<evidence type="ECO:0000256" key="4">
    <source>
        <dbReference type="ARBA" id="ARBA00022691"/>
    </source>
</evidence>
<dbReference type="Proteomes" id="UP000076563">
    <property type="component" value="Unassembled WGS sequence"/>
</dbReference>
<dbReference type="OrthoDB" id="32195at2"/>
<dbReference type="SUPFAM" id="SSF53335">
    <property type="entry name" value="S-adenosyl-L-methionine-dependent methyltransferases"/>
    <property type="match status" value="1"/>
</dbReference>
<dbReference type="GO" id="GO:0009307">
    <property type="term" value="P:DNA restriction-modification system"/>
    <property type="evidence" value="ECO:0007669"/>
    <property type="project" value="UniProtKB-KW"/>
</dbReference>
<keyword evidence="2" id="KW-0489">Methyltransferase</keyword>
<protein>
    <recommendedName>
        <fullName evidence="1">site-specific DNA-methyltransferase (adenine-specific)</fullName>
        <ecNumber evidence="1">2.1.1.72</ecNumber>
    </recommendedName>
</protein>
<dbReference type="Pfam" id="PF07669">
    <property type="entry name" value="Eco57I"/>
    <property type="match status" value="1"/>
</dbReference>
<organism evidence="9 10">
    <name type="scientific">Paenibacillus elgii</name>
    <dbReference type="NCBI Taxonomy" id="189691"/>
    <lineage>
        <taxon>Bacteria</taxon>
        <taxon>Bacillati</taxon>
        <taxon>Bacillota</taxon>
        <taxon>Bacilli</taxon>
        <taxon>Bacillales</taxon>
        <taxon>Paenibacillaceae</taxon>
        <taxon>Paenibacillus</taxon>
    </lineage>
</organism>
<reference evidence="10" key="1">
    <citation type="submission" date="2016-01" db="EMBL/GenBank/DDBJ databases">
        <title>Draft genome of Chromobacterium sp. F49.</title>
        <authorList>
            <person name="Hong K.W."/>
        </authorList>
    </citation>
    <scope>NUCLEOTIDE SEQUENCE [LARGE SCALE GENOMIC DNA]</scope>
    <source>
        <strain evidence="10">M63</strain>
    </source>
</reference>
<evidence type="ECO:0000256" key="7">
    <source>
        <dbReference type="ARBA" id="ARBA00047942"/>
    </source>
</evidence>
<dbReference type="EC" id="2.1.1.72" evidence="1"/>
<keyword evidence="3" id="KW-0808">Transferase</keyword>
<accession>A0A163V5Z0</accession>
<evidence type="ECO:0000313" key="10">
    <source>
        <dbReference type="Proteomes" id="UP000076563"/>
    </source>
</evidence>